<dbReference type="PROSITE" id="PS50240">
    <property type="entry name" value="TRYPSIN_DOM"/>
    <property type="match status" value="1"/>
</dbReference>
<dbReference type="InterPro" id="IPR009003">
    <property type="entry name" value="Peptidase_S1_PA"/>
</dbReference>
<keyword evidence="3 5" id="KW-0720">Serine protease</keyword>
<dbReference type="InterPro" id="IPR001254">
    <property type="entry name" value="Trypsin_dom"/>
</dbReference>
<keyword evidence="8" id="KW-1185">Reference proteome</keyword>
<evidence type="ECO:0000256" key="3">
    <source>
        <dbReference type="ARBA" id="ARBA00022825"/>
    </source>
</evidence>
<dbReference type="CDD" id="cd00190">
    <property type="entry name" value="Tryp_SPc"/>
    <property type="match status" value="1"/>
</dbReference>
<evidence type="ECO:0000313" key="8">
    <source>
        <dbReference type="Proteomes" id="UP000694380"/>
    </source>
</evidence>
<dbReference type="InterPro" id="IPR043504">
    <property type="entry name" value="Peptidase_S1_PA_chymotrypsin"/>
</dbReference>
<dbReference type="Proteomes" id="UP000694380">
    <property type="component" value="Unplaced"/>
</dbReference>
<reference evidence="7" key="1">
    <citation type="submission" date="2025-08" db="UniProtKB">
        <authorList>
            <consortium name="Ensembl"/>
        </authorList>
    </citation>
    <scope>IDENTIFICATION</scope>
</reference>
<dbReference type="Ensembl" id="ENSCPBT00000011454.1">
    <property type="protein sequence ID" value="ENSCPBP00000009527.1"/>
    <property type="gene ID" value="ENSCPBG00000007367.1"/>
</dbReference>
<dbReference type="PRINTS" id="PR00722">
    <property type="entry name" value="CHYMOTRYPSIN"/>
</dbReference>
<dbReference type="PANTHER" id="PTHR24271">
    <property type="entry name" value="KALLIKREIN-RELATED"/>
    <property type="match status" value="1"/>
</dbReference>
<keyword evidence="1 5" id="KW-0645">Protease</keyword>
<organism evidence="7 8">
    <name type="scientific">Chrysemys picta bellii</name>
    <name type="common">Western painted turtle</name>
    <name type="synonym">Emys bellii</name>
    <dbReference type="NCBI Taxonomy" id="8478"/>
    <lineage>
        <taxon>Eukaryota</taxon>
        <taxon>Metazoa</taxon>
        <taxon>Chordata</taxon>
        <taxon>Craniata</taxon>
        <taxon>Vertebrata</taxon>
        <taxon>Euteleostomi</taxon>
        <taxon>Archelosauria</taxon>
        <taxon>Testudinata</taxon>
        <taxon>Testudines</taxon>
        <taxon>Cryptodira</taxon>
        <taxon>Durocryptodira</taxon>
        <taxon>Testudinoidea</taxon>
        <taxon>Emydidae</taxon>
        <taxon>Chrysemys</taxon>
    </lineage>
</organism>
<keyword evidence="4" id="KW-1015">Disulfide bond</keyword>
<sequence length="288" mass="30824">MGSLPINTSAPGKPGWQPTCPACVSPHSAGVSAPTMISAVLAVLVGAGRKIIGGWEVQPHSRPYMAFVKIETGRNQRNICGGFLIRKDVVVTAAHCNCNHLHPLVFHSNITVLLGAHNISMTEPRTQEIRVHRRIPHPAFNNNTLENDIMLLQLAQPVTLSAQVCPISLPLHGAPVIPGSVCSVAGWGQMCVFPGKTSDVLMEVDLEVIEDRICSWRFPNKYKPGTMLCGDSGGPLVCGGMAQGIVSFGPIDASPPQVYTRVSKFIPWINATVGNLQASDPLEFSPCP</sequence>
<dbReference type="GO" id="GO:0005737">
    <property type="term" value="C:cytoplasm"/>
    <property type="evidence" value="ECO:0007669"/>
    <property type="project" value="TreeGrafter"/>
</dbReference>
<protein>
    <recommendedName>
        <fullName evidence="6">Peptidase S1 domain-containing protein</fullName>
    </recommendedName>
</protein>
<proteinExistence type="predicted"/>
<keyword evidence="2 5" id="KW-0378">Hydrolase</keyword>
<dbReference type="InterPro" id="IPR018114">
    <property type="entry name" value="TRYPSIN_HIS"/>
</dbReference>
<dbReference type="Pfam" id="PF00089">
    <property type="entry name" value="Trypsin"/>
    <property type="match status" value="1"/>
</dbReference>
<evidence type="ECO:0000313" key="7">
    <source>
        <dbReference type="Ensembl" id="ENSCPBP00000009527.1"/>
    </source>
</evidence>
<evidence type="ECO:0000256" key="1">
    <source>
        <dbReference type="ARBA" id="ARBA00022670"/>
    </source>
</evidence>
<feature type="domain" description="Peptidase S1" evidence="6">
    <location>
        <begin position="51"/>
        <end position="274"/>
    </location>
</feature>
<dbReference type="FunFam" id="2.40.10.10:FF:000005">
    <property type="entry name" value="Serine protease 37"/>
    <property type="match status" value="1"/>
</dbReference>
<evidence type="ECO:0000256" key="5">
    <source>
        <dbReference type="RuleBase" id="RU363034"/>
    </source>
</evidence>
<accession>A0A8C3FJ06</accession>
<dbReference type="AlphaFoldDB" id="A0A8C3FJ06"/>
<evidence type="ECO:0000259" key="6">
    <source>
        <dbReference type="PROSITE" id="PS50240"/>
    </source>
</evidence>
<dbReference type="GeneTree" id="ENSGT01030000234551"/>
<evidence type="ECO:0000256" key="2">
    <source>
        <dbReference type="ARBA" id="ARBA00022801"/>
    </source>
</evidence>
<dbReference type="PROSITE" id="PS00134">
    <property type="entry name" value="TRYPSIN_HIS"/>
    <property type="match status" value="1"/>
</dbReference>
<reference evidence="7" key="2">
    <citation type="submission" date="2025-09" db="UniProtKB">
        <authorList>
            <consortium name="Ensembl"/>
        </authorList>
    </citation>
    <scope>IDENTIFICATION</scope>
</reference>
<dbReference type="SMART" id="SM00020">
    <property type="entry name" value="Tryp_SPc"/>
    <property type="match status" value="1"/>
</dbReference>
<dbReference type="InterPro" id="IPR001314">
    <property type="entry name" value="Peptidase_S1A"/>
</dbReference>
<dbReference type="GO" id="GO:0006508">
    <property type="term" value="P:proteolysis"/>
    <property type="evidence" value="ECO:0007669"/>
    <property type="project" value="UniProtKB-KW"/>
</dbReference>
<name>A0A8C3FJ06_CHRPI</name>
<dbReference type="InterPro" id="IPR033116">
    <property type="entry name" value="TRYPSIN_SER"/>
</dbReference>
<dbReference type="OMA" id="HTNESAF"/>
<dbReference type="PROSITE" id="PS00135">
    <property type="entry name" value="TRYPSIN_SER"/>
    <property type="match status" value="1"/>
</dbReference>
<evidence type="ECO:0000256" key="4">
    <source>
        <dbReference type="ARBA" id="ARBA00023157"/>
    </source>
</evidence>
<dbReference type="Gene3D" id="2.40.10.10">
    <property type="entry name" value="Trypsin-like serine proteases"/>
    <property type="match status" value="2"/>
</dbReference>
<dbReference type="SUPFAM" id="SSF50494">
    <property type="entry name" value="Trypsin-like serine proteases"/>
    <property type="match status" value="1"/>
</dbReference>
<dbReference type="GO" id="GO:0004252">
    <property type="term" value="F:serine-type endopeptidase activity"/>
    <property type="evidence" value="ECO:0007669"/>
    <property type="project" value="InterPro"/>
</dbReference>
<dbReference type="PANTHER" id="PTHR24271:SF58">
    <property type="entry name" value="DUODENASE-1"/>
    <property type="match status" value="1"/>
</dbReference>